<dbReference type="Proteomes" id="UP000746747">
    <property type="component" value="Unassembled WGS sequence"/>
</dbReference>
<dbReference type="OrthoDB" id="5862060at2759"/>
<evidence type="ECO:0000256" key="1">
    <source>
        <dbReference type="SAM" id="SignalP"/>
    </source>
</evidence>
<organism evidence="2 3">
    <name type="scientific">Cercopithifilaria johnstoni</name>
    <dbReference type="NCBI Taxonomy" id="2874296"/>
    <lineage>
        <taxon>Eukaryota</taxon>
        <taxon>Metazoa</taxon>
        <taxon>Ecdysozoa</taxon>
        <taxon>Nematoda</taxon>
        <taxon>Chromadorea</taxon>
        <taxon>Rhabditida</taxon>
        <taxon>Spirurina</taxon>
        <taxon>Spiruromorpha</taxon>
        <taxon>Filarioidea</taxon>
        <taxon>Onchocercidae</taxon>
        <taxon>Cercopithifilaria</taxon>
    </lineage>
</organism>
<evidence type="ECO:0000313" key="3">
    <source>
        <dbReference type="Proteomes" id="UP000746747"/>
    </source>
</evidence>
<sequence length="126" mass="14041">MENIAIIAITICIISAACAQLPVPYLERPHVINTNTRCIGILFFLLSFEILHKVQGIGLEIYYEHAQGLQHFERILMAKIRLPNVHPGTMLEIDVKDAVKFTPSTTAGKKLMRLASPIKMVAVFVA</sequence>
<dbReference type="AlphaFoldDB" id="A0A8J2LTV8"/>
<accession>A0A8J2LTV8</accession>
<keyword evidence="3" id="KW-1185">Reference proteome</keyword>
<gene>
    <name evidence="2" type="ORF">CJOHNSTONI_LOCUS444</name>
</gene>
<proteinExistence type="predicted"/>
<feature type="signal peptide" evidence="1">
    <location>
        <begin position="1"/>
        <end position="19"/>
    </location>
</feature>
<reference evidence="2" key="1">
    <citation type="submission" date="2021-09" db="EMBL/GenBank/DDBJ databases">
        <authorList>
            <consortium name="Pathogen Informatics"/>
        </authorList>
    </citation>
    <scope>NUCLEOTIDE SEQUENCE</scope>
</reference>
<protein>
    <submittedName>
        <fullName evidence="2">Uncharacterized protein</fullName>
    </submittedName>
</protein>
<name>A0A8J2LTV8_9BILA</name>
<keyword evidence="1" id="KW-0732">Signal</keyword>
<dbReference type="EMBL" id="CAKAEH010000112">
    <property type="protein sequence ID" value="CAG9529903.1"/>
    <property type="molecule type" value="Genomic_DNA"/>
</dbReference>
<feature type="chain" id="PRO_5035184105" evidence="1">
    <location>
        <begin position="20"/>
        <end position="126"/>
    </location>
</feature>
<comment type="caution">
    <text evidence="2">The sequence shown here is derived from an EMBL/GenBank/DDBJ whole genome shotgun (WGS) entry which is preliminary data.</text>
</comment>
<evidence type="ECO:0000313" key="2">
    <source>
        <dbReference type="EMBL" id="CAG9529903.1"/>
    </source>
</evidence>